<reference evidence="1" key="1">
    <citation type="submission" date="2020-03" db="EMBL/GenBank/DDBJ databases">
        <title>Castanea mollissima Vanexum genome sequencing.</title>
        <authorList>
            <person name="Staton M."/>
        </authorList>
    </citation>
    <scope>NUCLEOTIDE SEQUENCE</scope>
    <source>
        <tissue evidence="1">Leaf</tissue>
    </source>
</reference>
<protein>
    <submittedName>
        <fullName evidence="1">Uncharacterized protein</fullName>
    </submittedName>
</protein>
<evidence type="ECO:0000313" key="2">
    <source>
        <dbReference type="Proteomes" id="UP000737018"/>
    </source>
</evidence>
<dbReference type="Proteomes" id="UP000737018">
    <property type="component" value="Unassembled WGS sequence"/>
</dbReference>
<dbReference type="EMBL" id="JRKL02006648">
    <property type="protein sequence ID" value="KAF3948645.1"/>
    <property type="molecule type" value="Genomic_DNA"/>
</dbReference>
<dbReference type="AlphaFoldDB" id="A0A8J4Q9E5"/>
<keyword evidence="2" id="KW-1185">Reference proteome</keyword>
<evidence type="ECO:0000313" key="1">
    <source>
        <dbReference type="EMBL" id="KAF3948645.1"/>
    </source>
</evidence>
<sequence>MPEYESVFVDFFCDVVQEKWKNSDEDVELDVKENREVGSGEIEDKNFWMDQVLTLEDLWAFCATSIYYFHRAT</sequence>
<proteinExistence type="predicted"/>
<gene>
    <name evidence="1" type="ORF">CMV_025380</name>
</gene>
<accession>A0A8J4Q9E5</accession>
<comment type="caution">
    <text evidence="1">The sequence shown here is derived from an EMBL/GenBank/DDBJ whole genome shotgun (WGS) entry which is preliminary data.</text>
</comment>
<organism evidence="1 2">
    <name type="scientific">Castanea mollissima</name>
    <name type="common">Chinese chestnut</name>
    <dbReference type="NCBI Taxonomy" id="60419"/>
    <lineage>
        <taxon>Eukaryota</taxon>
        <taxon>Viridiplantae</taxon>
        <taxon>Streptophyta</taxon>
        <taxon>Embryophyta</taxon>
        <taxon>Tracheophyta</taxon>
        <taxon>Spermatophyta</taxon>
        <taxon>Magnoliopsida</taxon>
        <taxon>eudicotyledons</taxon>
        <taxon>Gunneridae</taxon>
        <taxon>Pentapetalae</taxon>
        <taxon>rosids</taxon>
        <taxon>fabids</taxon>
        <taxon>Fagales</taxon>
        <taxon>Fagaceae</taxon>
        <taxon>Castanea</taxon>
    </lineage>
</organism>
<name>A0A8J4Q9E5_9ROSI</name>